<dbReference type="SUPFAM" id="SSF49785">
    <property type="entry name" value="Galactose-binding domain-like"/>
    <property type="match status" value="2"/>
</dbReference>
<dbReference type="Gene3D" id="2.60.120.260">
    <property type="entry name" value="Galactose-binding domain-like"/>
    <property type="match status" value="2"/>
</dbReference>
<feature type="chain" id="PRO_5015639388" description="F5/8 type C domain-containing protein" evidence="3">
    <location>
        <begin position="37"/>
        <end position="1480"/>
    </location>
</feature>
<evidence type="ECO:0000259" key="4">
    <source>
        <dbReference type="PROSITE" id="PS50022"/>
    </source>
</evidence>
<gene>
    <name evidence="5" type="ORF">CVS27_17570</name>
</gene>
<feature type="region of interest" description="Disordered" evidence="1">
    <location>
        <begin position="1083"/>
        <end position="1112"/>
    </location>
</feature>
<dbReference type="SUPFAM" id="SSF48208">
    <property type="entry name" value="Six-hairpin glycosidases"/>
    <property type="match status" value="1"/>
</dbReference>
<dbReference type="GO" id="GO:0004560">
    <property type="term" value="F:alpha-L-fucosidase activity"/>
    <property type="evidence" value="ECO:0007669"/>
    <property type="project" value="TreeGrafter"/>
</dbReference>
<dbReference type="InterPro" id="IPR027414">
    <property type="entry name" value="GH95_N_dom"/>
</dbReference>
<evidence type="ECO:0000256" key="1">
    <source>
        <dbReference type="SAM" id="MobiDB-lite"/>
    </source>
</evidence>
<keyword evidence="2" id="KW-0812">Transmembrane</keyword>
<evidence type="ECO:0000313" key="6">
    <source>
        <dbReference type="Proteomes" id="UP000237061"/>
    </source>
</evidence>
<feature type="domain" description="F5/8 type C" evidence="4">
    <location>
        <begin position="1111"/>
        <end position="1258"/>
    </location>
</feature>
<dbReference type="InterPro" id="IPR008979">
    <property type="entry name" value="Galactose-bd-like_sf"/>
</dbReference>
<sequence length="1480" mass="153425">MVLPNMRKTFTKPIAAVCALAVVVGLGFTTIAGANAAETPVAPITSAGIVAGSQIPETDQMLWYTSPATNWETQSLPIGGGHQGANVFGGLASERLSLNVDSLWSGGPGSKEGWTGGNWPSDGSKNGKLKEVRDEITANGSMSPGAVASKLGIPSYSLPGGVIPGFGSYLNFGQFYFDVPDAAGTTNYRRDLNLGNAVAGVSYTKSNGTKVQRSFFSSYPDNVLVSRFAADRAGEINFTTRFTSPNGAVQTAAGNRITVKGVVADNGLKYEMAAHVVTDGGTVTVEGNNLKVTGATSSTMYMSMGTDYKDNYPSYRGVDPHAAVTVAVDGAVAKGHDAVKAAHIADYKGLYDNMSLNIGGHLPADIPTNTLRSQYKGNGSEGDKALEALFFNYGRYMMIASSRPGSLPANLQGLWNDRNTPPWQADYHTNINLQMNYWLSEVTNLSETAEPLNDFMEALVEPGKVTSKSIFGADSPGWIVNQNTNIFGFTGVHDWAESFWMPEAAAWMMQPVYEHYAFTGDVAYLQTKAYPMMKGAAEFWIHNLQPDPRDNNRLVVTPSYSPEQGPFTAGAAMSQQIVVNLLKDTLEAAKVLNTDAAFQASLTSALNKLDPGLAVGSWGQIKEWKIENTSIDTPTNQHRHASNLFALYPGDAIDVRNDPVLAAAARKSLDARGDGATGWSKAWKINFLARLLDGDGSQKMLSALLKNNVYDNLWDAHPPFQIDGNFGATSGVAEMLLQSQSNAIDLLPALPANWATGAVSGLKARGNVEVGMSWANGAPTGAVLQPGKSGPLAVRSAMFDGKFTVKNETTGATIAAVKGADGIVTFDGVAGVKYVISSTANVTIDAPATIAGGTAFDLTVNLNAPGAALAAGSLAISAPAGWSVEPATASTPAVAQGTSAQAKFKIKPSLAPLGAAKVAATLTSGGSTLTTDHAIVVTDPTVVPCTAMTVTTVSSEETAGENGRGINMTDCDTTTMWHTAWSINSTPPPHWAVIDLGSTVKLTAAGCTPRPALNGRITKASMATSLDGVTWSAPTVATWANNTDAKWIQLNGVEARYVKFTGIETLGDGTNANKWVTCGEFNAKKSVDGGTTPTPTASPSPSPSATATPTATATAGGTIAPVLCSDMTVIGFSSQETASEQRPASNVVDCNQEPGWSTAWSANSTPPPHWVIIDLGKTRNLVSAGCQGRASANGRIKDVTLETSLDGITWAAPVAATWANTTAVQNVALNGSPARFVRMTGVTSFEQKWVACGEFVASERIADPTATATPSASATPSATPSSTQSVTPSVSPSATPSATPSASPSAAPSGTPSATPSSTPSVSPSATPSATATVTGTAVPTSSTTAGATVTAAQGDSLLVTGSGFTPNELVTAVIRSTPVEMGTFTADAKGNVKVSWRVPVGFALGEHTVTLTGQSSSHAVVVPVLITAMETAVTVPGHDELSNTGASGLALVMAFGLLIVAAGVALVVRSRRKHMPKRA</sequence>
<keyword evidence="2" id="KW-0472">Membrane</keyword>
<dbReference type="InterPro" id="IPR000421">
    <property type="entry name" value="FA58C"/>
</dbReference>
<protein>
    <recommendedName>
        <fullName evidence="4">F5/8 type C domain-containing protein</fullName>
    </recommendedName>
</protein>
<dbReference type="Gene3D" id="1.50.10.10">
    <property type="match status" value="1"/>
</dbReference>
<feature type="region of interest" description="Disordered" evidence="1">
    <location>
        <begin position="1266"/>
        <end position="1343"/>
    </location>
</feature>
<feature type="domain" description="F5/8 type C" evidence="4">
    <location>
        <begin position="930"/>
        <end position="1080"/>
    </location>
</feature>
<dbReference type="PANTHER" id="PTHR31084:SF19">
    <property type="entry name" value="GLYCOSYL HYDROLASE FAMILY 95 N-TERMINAL DOMAIN-CONTAINING PROTEIN"/>
    <property type="match status" value="1"/>
</dbReference>
<keyword evidence="6" id="KW-1185">Reference proteome</keyword>
<dbReference type="Pfam" id="PF00754">
    <property type="entry name" value="F5_F8_type_C"/>
    <property type="match status" value="2"/>
</dbReference>
<feature type="signal peptide" evidence="3">
    <location>
        <begin position="1"/>
        <end position="36"/>
    </location>
</feature>
<comment type="caution">
    <text evidence="5">The sequence shown here is derived from an EMBL/GenBank/DDBJ whole genome shotgun (WGS) entry which is preliminary data.</text>
</comment>
<dbReference type="EMBL" id="PPXC01000017">
    <property type="protein sequence ID" value="POH72131.1"/>
    <property type="molecule type" value="Genomic_DNA"/>
</dbReference>
<dbReference type="Pfam" id="PF10633">
    <property type="entry name" value="NPCBM_assoc"/>
    <property type="match status" value="1"/>
</dbReference>
<dbReference type="InterPro" id="IPR054363">
    <property type="entry name" value="GH95_cat"/>
</dbReference>
<dbReference type="PROSITE" id="PS50022">
    <property type="entry name" value="FA58C_3"/>
    <property type="match status" value="2"/>
</dbReference>
<dbReference type="Gene3D" id="2.70.98.50">
    <property type="entry name" value="putative glycoside hydrolase family protein from bacillus halodurans"/>
    <property type="match status" value="1"/>
</dbReference>
<keyword evidence="2" id="KW-1133">Transmembrane helix</keyword>
<evidence type="ECO:0000256" key="3">
    <source>
        <dbReference type="SAM" id="SignalP"/>
    </source>
</evidence>
<accession>A0A2S3ZSA1</accession>
<reference evidence="5 6" key="1">
    <citation type="submission" date="2018-01" db="EMBL/GenBank/DDBJ databases">
        <title>Arthrobacter sp. nov., from glaciers in China.</title>
        <authorList>
            <person name="Liu Q."/>
            <person name="Xin Y.-H."/>
        </authorList>
    </citation>
    <scope>NUCLEOTIDE SEQUENCE [LARGE SCALE GENOMIC DNA]</scope>
    <source>
        <strain evidence="5 6">HLT2-12-2</strain>
    </source>
</reference>
<dbReference type="GO" id="GO:0005975">
    <property type="term" value="P:carbohydrate metabolic process"/>
    <property type="evidence" value="ECO:0007669"/>
    <property type="project" value="InterPro"/>
</dbReference>
<dbReference type="InterPro" id="IPR008928">
    <property type="entry name" value="6-hairpin_glycosidase_sf"/>
</dbReference>
<keyword evidence="3" id="KW-0732">Signal</keyword>
<evidence type="ECO:0000256" key="2">
    <source>
        <dbReference type="SAM" id="Phobius"/>
    </source>
</evidence>
<feature type="compositionally biased region" description="Low complexity" evidence="1">
    <location>
        <begin position="1103"/>
        <end position="1112"/>
    </location>
</feature>
<organism evidence="5 6">
    <name type="scientific">Arthrobacter glacialis</name>
    <dbReference type="NCBI Taxonomy" id="1664"/>
    <lineage>
        <taxon>Bacteria</taxon>
        <taxon>Bacillati</taxon>
        <taxon>Actinomycetota</taxon>
        <taxon>Actinomycetes</taxon>
        <taxon>Micrococcales</taxon>
        <taxon>Micrococcaceae</taxon>
        <taxon>Arthrobacter</taxon>
    </lineage>
</organism>
<dbReference type="InterPro" id="IPR049053">
    <property type="entry name" value="AFCA-like_C"/>
</dbReference>
<evidence type="ECO:0000313" key="5">
    <source>
        <dbReference type="EMBL" id="POH72131.1"/>
    </source>
</evidence>
<dbReference type="Proteomes" id="UP000237061">
    <property type="component" value="Unassembled WGS sequence"/>
</dbReference>
<dbReference type="InterPro" id="IPR018905">
    <property type="entry name" value="A-galactase_NEW3"/>
</dbReference>
<dbReference type="Pfam" id="PF22124">
    <property type="entry name" value="Glyco_hydro_95_cat"/>
    <property type="match status" value="1"/>
</dbReference>
<dbReference type="InterPro" id="IPR012341">
    <property type="entry name" value="6hp_glycosidase-like_sf"/>
</dbReference>
<dbReference type="PANTHER" id="PTHR31084">
    <property type="entry name" value="ALPHA-L-FUCOSIDASE 2"/>
    <property type="match status" value="1"/>
</dbReference>
<dbReference type="Pfam" id="PF14498">
    <property type="entry name" value="Glyco_hyd_65N_2"/>
    <property type="match status" value="1"/>
</dbReference>
<feature type="transmembrane region" description="Helical" evidence="2">
    <location>
        <begin position="1449"/>
        <end position="1469"/>
    </location>
</feature>
<proteinExistence type="predicted"/>
<name>A0A2S3ZSA1_ARTGL</name>
<dbReference type="Pfam" id="PF21307">
    <property type="entry name" value="Glyco_hydro_95_C"/>
    <property type="match status" value="1"/>
</dbReference>